<dbReference type="Proteomes" id="UP000013165">
    <property type="component" value="Unassembled WGS sequence"/>
</dbReference>
<organism evidence="2 3">
    <name type="scientific">Marinobacter nanhaiticus D15-8W</name>
    <dbReference type="NCBI Taxonomy" id="626887"/>
    <lineage>
        <taxon>Bacteria</taxon>
        <taxon>Pseudomonadati</taxon>
        <taxon>Pseudomonadota</taxon>
        <taxon>Gammaproteobacteria</taxon>
        <taxon>Pseudomonadales</taxon>
        <taxon>Marinobacteraceae</taxon>
        <taxon>Marinobacter</taxon>
    </lineage>
</organism>
<dbReference type="EMBL" id="APLQ01000010">
    <property type="protein sequence ID" value="ENO16769.2"/>
    <property type="molecule type" value="Genomic_DNA"/>
</dbReference>
<evidence type="ECO:0000256" key="1">
    <source>
        <dbReference type="SAM" id="Coils"/>
    </source>
</evidence>
<evidence type="ECO:0000313" key="3">
    <source>
        <dbReference type="Proteomes" id="UP000013165"/>
    </source>
</evidence>
<reference evidence="2 3" key="1">
    <citation type="journal article" date="2013" name="Genome Announc.">
        <title>Genome Sequence of the Polycyclic Aromatic Hydrocarbon-Degrading Bacterium Strain Marinobacter nanhaiticus D15-8WT.</title>
        <authorList>
            <person name="Cui Z."/>
            <person name="Gao W."/>
            <person name="Li Q."/>
            <person name="Xu G."/>
            <person name="Zheng L."/>
        </authorList>
    </citation>
    <scope>NUCLEOTIDE SEQUENCE [LARGE SCALE GENOMIC DNA]</scope>
    <source>
        <strain evidence="2 3">D15-8W</strain>
    </source>
</reference>
<proteinExistence type="predicted"/>
<sequence length="139" mass="16012">MSFWKMVFAVFVGNMLTVITLLVLSLLFMVALGNTLESMFKDPNFQSRIQQDLRDSGVAEDMKEVITQPLKQLNADLEKQNRELARARAKRAEHAKLVNSAKEMCEYWAAEFRKDGTEESEAYMDNACMRWRKLLNSAP</sequence>
<dbReference type="OrthoDB" id="6370807at2"/>
<name>N6W948_9GAMM</name>
<dbReference type="AlphaFoldDB" id="N6W948"/>
<keyword evidence="3" id="KW-1185">Reference proteome</keyword>
<dbReference type="PATRIC" id="fig|626887.3.peg.719"/>
<gene>
    <name evidence="2" type="ORF">J057_03655</name>
</gene>
<protein>
    <submittedName>
        <fullName evidence="2">Uncharacterized protein</fullName>
    </submittedName>
</protein>
<comment type="caution">
    <text evidence="2">The sequence shown here is derived from an EMBL/GenBank/DDBJ whole genome shotgun (WGS) entry which is preliminary data.</text>
</comment>
<dbReference type="RefSeq" id="WP_040883815.1">
    <property type="nucleotide sequence ID" value="NZ_AP028878.1"/>
</dbReference>
<keyword evidence="1" id="KW-0175">Coiled coil</keyword>
<evidence type="ECO:0000313" key="2">
    <source>
        <dbReference type="EMBL" id="ENO16769.2"/>
    </source>
</evidence>
<accession>N6W948</accession>
<feature type="coiled-coil region" evidence="1">
    <location>
        <begin position="70"/>
        <end position="97"/>
    </location>
</feature>
<dbReference type="HOGENOM" id="CLU_1893703_0_0_6"/>